<organism evidence="2 3">
    <name type="scientific">Pseudolabrys taiwanensis</name>
    <dbReference type="NCBI Taxonomy" id="331696"/>
    <lineage>
        <taxon>Bacteria</taxon>
        <taxon>Pseudomonadati</taxon>
        <taxon>Pseudomonadota</taxon>
        <taxon>Alphaproteobacteria</taxon>
        <taxon>Hyphomicrobiales</taxon>
        <taxon>Xanthobacteraceae</taxon>
        <taxon>Pseudolabrys</taxon>
    </lineage>
</organism>
<dbReference type="OrthoDB" id="9155572at2"/>
<accession>A0A345ZRS4</accession>
<feature type="transmembrane region" description="Helical" evidence="1">
    <location>
        <begin position="14"/>
        <end position="40"/>
    </location>
</feature>
<feature type="transmembrane region" description="Helical" evidence="1">
    <location>
        <begin position="60"/>
        <end position="85"/>
    </location>
</feature>
<keyword evidence="1" id="KW-1133">Transmembrane helix</keyword>
<evidence type="ECO:0000313" key="3">
    <source>
        <dbReference type="Proteomes" id="UP000254889"/>
    </source>
</evidence>
<gene>
    <name evidence="2" type="ORF">DW352_03255</name>
</gene>
<protein>
    <submittedName>
        <fullName evidence="2">Uncharacterized protein</fullName>
    </submittedName>
</protein>
<evidence type="ECO:0000313" key="2">
    <source>
        <dbReference type="EMBL" id="AXK79621.1"/>
    </source>
</evidence>
<sequence length="97" mass="10789">MGQFVRIERRKRGFFGWLFLLLFVAFNVLMLVWLASYWIAIGPRMSEGSAAAQAGSAIGATMGTGLILSMWTCGAIILGLFALLTRGRKIVIEERYE</sequence>
<keyword evidence="1" id="KW-0812">Transmembrane</keyword>
<dbReference type="EMBL" id="CP031417">
    <property type="protein sequence ID" value="AXK79621.1"/>
    <property type="molecule type" value="Genomic_DNA"/>
</dbReference>
<name>A0A345ZRS4_9HYPH</name>
<dbReference type="Proteomes" id="UP000254889">
    <property type="component" value="Chromosome"/>
</dbReference>
<proteinExistence type="predicted"/>
<keyword evidence="1" id="KW-0472">Membrane</keyword>
<dbReference type="RefSeq" id="WP_115688493.1">
    <property type="nucleotide sequence ID" value="NZ_CP031417.1"/>
</dbReference>
<dbReference type="AlphaFoldDB" id="A0A345ZRS4"/>
<evidence type="ECO:0000256" key="1">
    <source>
        <dbReference type="SAM" id="Phobius"/>
    </source>
</evidence>
<dbReference type="KEGG" id="ptaw:DW352_03255"/>
<keyword evidence="3" id="KW-1185">Reference proteome</keyword>
<reference evidence="2 3" key="1">
    <citation type="submission" date="2018-07" db="EMBL/GenBank/DDBJ databases">
        <authorList>
            <person name="Quirk P.G."/>
            <person name="Krulwich T.A."/>
        </authorList>
    </citation>
    <scope>NUCLEOTIDE SEQUENCE [LARGE SCALE GENOMIC DNA]</scope>
    <source>
        <strain evidence="2 3">CC-BB4</strain>
    </source>
</reference>